<proteinExistence type="predicted"/>
<evidence type="ECO:0000256" key="1">
    <source>
        <dbReference type="SAM" id="MobiDB-lite"/>
    </source>
</evidence>
<reference evidence="3" key="1">
    <citation type="submission" date="2016-01" db="EMBL/GenBank/DDBJ databases">
        <title>Isolation and Characterization of Enterobacteria phage CBB.</title>
        <authorList>
            <person name="Buttimer C.T.H."/>
            <person name="Hendrix H."/>
            <person name="Alexandre H."/>
            <person name="O'Mahony J."/>
            <person name="Lavigne R."/>
            <person name="Coffey A."/>
        </authorList>
    </citation>
    <scope>NUCLEOTIDE SEQUENCE [LARGE SCALE GENOMIC DNA]</scope>
</reference>
<dbReference type="Proteomes" id="UP000223891">
    <property type="component" value="Segment"/>
</dbReference>
<feature type="compositionally biased region" description="Polar residues" evidence="1">
    <location>
        <begin position="75"/>
        <end position="88"/>
    </location>
</feature>
<keyword evidence="3" id="KW-1185">Reference proteome</keyword>
<protein>
    <submittedName>
        <fullName evidence="2">Uncharacterized protein</fullName>
    </submittedName>
</protein>
<sequence>MRFSQITEDAPGKDIRNMISTIALSLIATGREQVSVQSLINEIKKRTNIDVPYNVMMDILNELPFVQDANSDIVTLQGSDTTPSGDNAESSEEQVTDMATKAAANNLKQDI</sequence>
<accession>A0A1L2CV13</accession>
<evidence type="ECO:0000313" key="2">
    <source>
        <dbReference type="EMBL" id="AMM43863.1"/>
    </source>
</evidence>
<feature type="region of interest" description="Disordered" evidence="1">
    <location>
        <begin position="75"/>
        <end position="96"/>
    </location>
</feature>
<gene>
    <name evidence="2" type="ORF">CBB_299</name>
</gene>
<evidence type="ECO:0000313" key="3">
    <source>
        <dbReference type="Proteomes" id="UP000223891"/>
    </source>
</evidence>
<name>A0A1L2CV13_9CAUD</name>
<organism evidence="2 3">
    <name type="scientific">Pectobacterium phage vB_PcaM_CBB</name>
    <dbReference type="NCBI Taxonomy" id="2772511"/>
    <lineage>
        <taxon>Viruses</taxon>
        <taxon>Duplodnaviria</taxon>
        <taxon>Heunggongvirae</taxon>
        <taxon>Uroviricota</taxon>
        <taxon>Caudoviricetes</taxon>
        <taxon>Mimasvirus</taxon>
        <taxon>Mimasvirus CBB</taxon>
    </lineage>
</organism>
<dbReference type="EMBL" id="KU574722">
    <property type="protein sequence ID" value="AMM43863.1"/>
    <property type="molecule type" value="Genomic_DNA"/>
</dbReference>